<evidence type="ECO:0000313" key="2">
    <source>
        <dbReference type="EMBL" id="NPE15242.1"/>
    </source>
</evidence>
<dbReference type="RefSeq" id="WP_005856352.1">
    <property type="nucleotide sequence ID" value="NZ_CASGXU010000009.1"/>
</dbReference>
<evidence type="ECO:0000256" key="1">
    <source>
        <dbReference type="SAM" id="Phobius"/>
    </source>
</evidence>
<dbReference type="Proteomes" id="UP001193734">
    <property type="component" value="Unassembled WGS sequence"/>
</dbReference>
<organism evidence="2 3">
    <name type="scientific">Xylanibacter rodentium</name>
    <dbReference type="NCBI Taxonomy" id="2736289"/>
    <lineage>
        <taxon>Bacteria</taxon>
        <taxon>Pseudomonadati</taxon>
        <taxon>Bacteroidota</taxon>
        <taxon>Bacteroidia</taxon>
        <taxon>Bacteroidales</taxon>
        <taxon>Prevotellaceae</taxon>
        <taxon>Xylanibacter</taxon>
    </lineage>
</organism>
<keyword evidence="3" id="KW-1185">Reference proteome</keyword>
<reference evidence="2 3" key="1">
    <citation type="submission" date="2020-05" db="EMBL/GenBank/DDBJ databases">
        <title>Distinct polysaccharide utilization as determinants for interspecies competition between intestinal Prevotella spp.</title>
        <authorList>
            <person name="Galvez E.J.C."/>
            <person name="Iljazovic A."/>
            <person name="Strowig T."/>
        </authorList>
    </citation>
    <scope>NUCLEOTIDE SEQUENCE [LARGE SCALE GENOMIC DNA]</scope>
    <source>
        <strain evidence="2 3">PROD</strain>
    </source>
</reference>
<evidence type="ECO:0000313" key="3">
    <source>
        <dbReference type="Proteomes" id="UP001193734"/>
    </source>
</evidence>
<sequence>MKVLTFRLGQFAFFGLVLTVAFRLVLSLCADVENGIIIPLCAIAYCALMFFIGWHFGKKDVIENEINDIGFRWHFTTYLLYNGVKIVSYYVGLLNTGSLKAIGFTALFWGIGLLIHFVFFVIAQRNSIKGYDKDEIFN</sequence>
<protein>
    <submittedName>
        <fullName evidence="2">Pr2TM family membrane protein</fullName>
    </submittedName>
</protein>
<dbReference type="GeneID" id="82158707"/>
<proteinExistence type="predicted"/>
<keyword evidence="1" id="KW-1133">Transmembrane helix</keyword>
<feature type="transmembrane region" description="Helical" evidence="1">
    <location>
        <begin position="78"/>
        <end position="95"/>
    </location>
</feature>
<feature type="transmembrane region" description="Helical" evidence="1">
    <location>
        <begin position="101"/>
        <end position="123"/>
    </location>
</feature>
<gene>
    <name evidence="2" type="ORF">HPS55_13095</name>
</gene>
<keyword evidence="1" id="KW-0472">Membrane</keyword>
<dbReference type="EMBL" id="JABKKE010000033">
    <property type="protein sequence ID" value="NPE15242.1"/>
    <property type="molecule type" value="Genomic_DNA"/>
</dbReference>
<keyword evidence="1" id="KW-0812">Transmembrane</keyword>
<feature type="transmembrane region" description="Helical" evidence="1">
    <location>
        <begin position="37"/>
        <end position="57"/>
    </location>
</feature>
<accession>A0ABX2B0R0</accession>
<comment type="caution">
    <text evidence="2">The sequence shown here is derived from an EMBL/GenBank/DDBJ whole genome shotgun (WGS) entry which is preliminary data.</text>
</comment>
<name>A0ABX2B0R0_9BACT</name>